<dbReference type="Proteomes" id="UP000782554">
    <property type="component" value="Unassembled WGS sequence"/>
</dbReference>
<proteinExistence type="predicted"/>
<evidence type="ECO:0000313" key="1">
    <source>
        <dbReference type="EMBL" id="MBX7502388.1"/>
    </source>
</evidence>
<sequence>MPAPSVSDGFMDGVWMRAGQLEARASGRVRLALFAAMAFVGLSAGIGTTAAPASAEPASFRLVDGADLSPAVLLHVEP</sequence>
<protein>
    <submittedName>
        <fullName evidence="1">Uncharacterized protein</fullName>
    </submittedName>
</protein>
<reference evidence="1 2" key="1">
    <citation type="submission" date="2021-08" db="EMBL/GenBank/DDBJ databases">
        <title>Comparative Genomics Analysis of the Genus Qipengyuania Reveals Extensive Genetic Diversity and Metabolic Versatility, Including the Description of Fifteen Novel Species.</title>
        <authorList>
            <person name="Liu Y."/>
        </authorList>
    </citation>
    <scope>NUCLEOTIDE SEQUENCE [LARGE SCALE GENOMIC DNA]</scope>
    <source>
        <strain evidence="1 2">YG27</strain>
    </source>
</reference>
<evidence type="ECO:0000313" key="2">
    <source>
        <dbReference type="Proteomes" id="UP000782554"/>
    </source>
</evidence>
<name>A0ABS7JXK9_9SPHN</name>
<keyword evidence="2" id="KW-1185">Reference proteome</keyword>
<organism evidence="1 2">
    <name type="scientific">Qipengyuania mesophila</name>
    <dbReference type="NCBI Taxonomy" id="2867246"/>
    <lineage>
        <taxon>Bacteria</taxon>
        <taxon>Pseudomonadati</taxon>
        <taxon>Pseudomonadota</taxon>
        <taxon>Alphaproteobacteria</taxon>
        <taxon>Sphingomonadales</taxon>
        <taxon>Erythrobacteraceae</taxon>
        <taxon>Qipengyuania</taxon>
    </lineage>
</organism>
<dbReference type="EMBL" id="JAIGNU010000003">
    <property type="protein sequence ID" value="MBX7502388.1"/>
    <property type="molecule type" value="Genomic_DNA"/>
</dbReference>
<comment type="caution">
    <text evidence="1">The sequence shown here is derived from an EMBL/GenBank/DDBJ whole genome shotgun (WGS) entry which is preliminary data.</text>
</comment>
<gene>
    <name evidence="1" type="ORF">K3181_13130</name>
</gene>
<accession>A0ABS7JXK9</accession>